<keyword evidence="4" id="KW-0539">Nucleus</keyword>
<dbReference type="InterPro" id="IPR009072">
    <property type="entry name" value="Histone-fold"/>
</dbReference>
<dbReference type="GO" id="GO:0046982">
    <property type="term" value="F:protein heterodimerization activity"/>
    <property type="evidence" value="ECO:0007669"/>
    <property type="project" value="InterPro"/>
</dbReference>
<keyword evidence="2" id="KW-0805">Transcription regulation</keyword>
<dbReference type="PANTHER" id="PTHR11380:SF5">
    <property type="entry name" value="TRANSCRIPTION INITIATION FACTOR TFIID SUBUNIT 13"/>
    <property type="match status" value="1"/>
</dbReference>
<evidence type="ECO:0000256" key="5">
    <source>
        <dbReference type="ARBA" id="ARBA00038392"/>
    </source>
</evidence>
<comment type="caution">
    <text evidence="8">The sequence shown here is derived from an EMBL/GenBank/DDBJ whole genome shotgun (WGS) entry which is preliminary data.</text>
</comment>
<comment type="subcellular location">
    <subcellularLocation>
        <location evidence="1">Nucleus</location>
    </subcellularLocation>
</comment>
<keyword evidence="9" id="KW-1185">Reference proteome</keyword>
<accession>A0A9Q0AQN8</accession>
<dbReference type="GO" id="GO:0051123">
    <property type="term" value="P:RNA polymerase II preinitiation complex assembly"/>
    <property type="evidence" value="ECO:0007669"/>
    <property type="project" value="TreeGrafter"/>
</dbReference>
<dbReference type="SUPFAM" id="SSF47113">
    <property type="entry name" value="Histone-fold"/>
    <property type="match status" value="1"/>
</dbReference>
<name>A0A9Q0AQN8_9PEZI</name>
<dbReference type="CDD" id="cd07978">
    <property type="entry name" value="HFD_TAF13"/>
    <property type="match status" value="1"/>
</dbReference>
<evidence type="ECO:0000256" key="1">
    <source>
        <dbReference type="ARBA" id="ARBA00004123"/>
    </source>
</evidence>
<evidence type="ECO:0000313" key="9">
    <source>
        <dbReference type="Proteomes" id="UP000829685"/>
    </source>
</evidence>
<comment type="similarity">
    <text evidence="5">Belongs to the TAF13 family.</text>
</comment>
<evidence type="ECO:0000256" key="2">
    <source>
        <dbReference type="ARBA" id="ARBA00023015"/>
    </source>
</evidence>
<dbReference type="PANTHER" id="PTHR11380">
    <property type="entry name" value="TRANSCRIPTION INITIATION FACTOR TFIID/SUPT3-RELATED"/>
    <property type="match status" value="1"/>
</dbReference>
<evidence type="ECO:0000313" key="8">
    <source>
        <dbReference type="EMBL" id="KAI1873355.1"/>
    </source>
</evidence>
<gene>
    <name evidence="8" type="ORF">JX265_004977</name>
</gene>
<evidence type="ECO:0000256" key="4">
    <source>
        <dbReference type="ARBA" id="ARBA00023242"/>
    </source>
</evidence>
<dbReference type="Pfam" id="PF02269">
    <property type="entry name" value="TFIID-18kDa"/>
    <property type="match status" value="1"/>
</dbReference>
<organism evidence="8 9">
    <name type="scientific">Neoarthrinium moseri</name>
    <dbReference type="NCBI Taxonomy" id="1658444"/>
    <lineage>
        <taxon>Eukaryota</taxon>
        <taxon>Fungi</taxon>
        <taxon>Dikarya</taxon>
        <taxon>Ascomycota</taxon>
        <taxon>Pezizomycotina</taxon>
        <taxon>Sordariomycetes</taxon>
        <taxon>Xylariomycetidae</taxon>
        <taxon>Amphisphaeriales</taxon>
        <taxon>Apiosporaceae</taxon>
        <taxon>Neoarthrinium</taxon>
    </lineage>
</organism>
<dbReference type="AlphaFoldDB" id="A0A9Q0AQN8"/>
<evidence type="ECO:0000256" key="7">
    <source>
        <dbReference type="SAM" id="MobiDB-lite"/>
    </source>
</evidence>
<dbReference type="Gene3D" id="1.10.20.10">
    <property type="entry name" value="Histone, subunit A"/>
    <property type="match status" value="1"/>
</dbReference>
<dbReference type="InterPro" id="IPR003195">
    <property type="entry name" value="TFIID_TAF13"/>
</dbReference>
<dbReference type="EMBL" id="JAFIMR010000010">
    <property type="protein sequence ID" value="KAI1873355.1"/>
    <property type="molecule type" value="Genomic_DNA"/>
</dbReference>
<dbReference type="Proteomes" id="UP000829685">
    <property type="component" value="Unassembled WGS sequence"/>
</dbReference>
<keyword evidence="3" id="KW-0804">Transcription</keyword>
<dbReference type="OrthoDB" id="10266074at2759"/>
<protein>
    <recommendedName>
        <fullName evidence="6">Transcription initiation factor TFIID subunit 13</fullName>
    </recommendedName>
</protein>
<evidence type="ECO:0000256" key="6">
    <source>
        <dbReference type="ARBA" id="ARBA00040136"/>
    </source>
</evidence>
<proteinExistence type="inferred from homology"/>
<feature type="region of interest" description="Disordered" evidence="7">
    <location>
        <begin position="183"/>
        <end position="245"/>
    </location>
</feature>
<dbReference type="GO" id="GO:0005669">
    <property type="term" value="C:transcription factor TFIID complex"/>
    <property type="evidence" value="ECO:0007669"/>
    <property type="project" value="TreeGrafter"/>
</dbReference>
<feature type="compositionally biased region" description="Acidic residues" evidence="7">
    <location>
        <begin position="219"/>
        <end position="230"/>
    </location>
</feature>
<evidence type="ECO:0000256" key="3">
    <source>
        <dbReference type="ARBA" id="ARBA00023163"/>
    </source>
</evidence>
<reference evidence="8" key="1">
    <citation type="submission" date="2021-03" db="EMBL/GenBank/DDBJ databases">
        <title>Revisited historic fungal species revealed as producer of novel bioactive compounds through whole genome sequencing and comparative genomics.</title>
        <authorList>
            <person name="Vignolle G.A."/>
            <person name="Hochenegger N."/>
            <person name="Mach R.L."/>
            <person name="Mach-Aigner A.R."/>
            <person name="Javad Rahimi M."/>
            <person name="Salim K.A."/>
            <person name="Chan C.M."/>
            <person name="Lim L.B.L."/>
            <person name="Cai F."/>
            <person name="Druzhinina I.S."/>
            <person name="U'Ren J.M."/>
            <person name="Derntl C."/>
        </authorList>
    </citation>
    <scope>NUCLEOTIDE SEQUENCE</scope>
    <source>
        <strain evidence="8">TUCIM 5799</strain>
    </source>
</reference>
<sequence length="245" mass="27677">MNLSHIQLSFSLALRSTLTEALDLFLSHLALFYDDSFALRDLSIGVATESSFSVSQFRRHRLDLCIHLVLAAQLVFIIMEPRARAGKNVGKETFQTKDLAALMYAYGDVPNPLPESVRVMDDILTQFLEGICFEATRHATVAGRQKLKFEDFEFSLRRQPEYLGKIKTMIDKRKEITRMRKAFQPDDDAVVNSHGAEDDGGPGGPGGKKRPAPTTEHEELLDDDDDDPDIVEAIRNQNKKRKVER</sequence>